<evidence type="ECO:0000313" key="8">
    <source>
        <dbReference type="EMBL" id="KAF2806091.1"/>
    </source>
</evidence>
<evidence type="ECO:0000313" key="9">
    <source>
        <dbReference type="Proteomes" id="UP000504636"/>
    </source>
</evidence>
<dbReference type="PANTHER" id="PTHR11941">
    <property type="entry name" value="ENOYL-COA HYDRATASE-RELATED"/>
    <property type="match status" value="1"/>
</dbReference>
<dbReference type="InterPro" id="IPR001753">
    <property type="entry name" value="Enoyl-CoA_hydra/iso"/>
</dbReference>
<dbReference type="SUPFAM" id="SSF52096">
    <property type="entry name" value="ClpP/crotonase"/>
    <property type="match status" value="1"/>
</dbReference>
<reference evidence="10" key="3">
    <citation type="submission" date="2025-04" db="UniProtKB">
        <authorList>
            <consortium name="RefSeq"/>
        </authorList>
    </citation>
    <scope>IDENTIFICATION</scope>
    <source>
        <strain evidence="10">CBS 304.34</strain>
    </source>
</reference>
<evidence type="ECO:0000256" key="5">
    <source>
        <dbReference type="ARBA" id="ARBA00023239"/>
    </source>
</evidence>
<feature type="compositionally biased region" description="Basic residues" evidence="7">
    <location>
        <begin position="79"/>
        <end position="89"/>
    </location>
</feature>
<reference evidence="8 10" key="1">
    <citation type="journal article" date="2020" name="Stud. Mycol.">
        <title>101 Dothideomycetes genomes: a test case for predicting lifestyles and emergence of pathogens.</title>
        <authorList>
            <person name="Haridas S."/>
            <person name="Albert R."/>
            <person name="Binder M."/>
            <person name="Bloem J."/>
            <person name="Labutti K."/>
            <person name="Salamov A."/>
            <person name="Andreopoulos B."/>
            <person name="Baker S."/>
            <person name="Barry K."/>
            <person name="Bills G."/>
            <person name="Bluhm B."/>
            <person name="Cannon C."/>
            <person name="Castanera R."/>
            <person name="Culley D."/>
            <person name="Daum C."/>
            <person name="Ezra D."/>
            <person name="Gonzalez J."/>
            <person name="Henrissat B."/>
            <person name="Kuo A."/>
            <person name="Liang C."/>
            <person name="Lipzen A."/>
            <person name="Lutzoni F."/>
            <person name="Magnuson J."/>
            <person name="Mondo S."/>
            <person name="Nolan M."/>
            <person name="Ohm R."/>
            <person name="Pangilinan J."/>
            <person name="Park H.-J."/>
            <person name="Ramirez L."/>
            <person name="Alfaro M."/>
            <person name="Sun H."/>
            <person name="Tritt A."/>
            <person name="Yoshinaga Y."/>
            <person name="Zwiers L.-H."/>
            <person name="Turgeon B."/>
            <person name="Goodwin S."/>
            <person name="Spatafora J."/>
            <person name="Crous P."/>
            <person name="Grigoriev I."/>
        </authorList>
    </citation>
    <scope>NUCLEOTIDE SEQUENCE</scope>
    <source>
        <strain evidence="8 10">CBS 304.34</strain>
    </source>
</reference>
<comment type="pathway">
    <text evidence="1">Mycotoxin biosynthesis.</text>
</comment>
<keyword evidence="3" id="KW-0843">Virulence</keyword>
<dbReference type="AlphaFoldDB" id="A0A6A6YB98"/>
<evidence type="ECO:0000256" key="3">
    <source>
        <dbReference type="ARBA" id="ARBA00023026"/>
    </source>
</evidence>
<dbReference type="Proteomes" id="UP000504636">
    <property type="component" value="Unplaced"/>
</dbReference>
<dbReference type="GO" id="GO:0016829">
    <property type="term" value="F:lyase activity"/>
    <property type="evidence" value="ECO:0007669"/>
    <property type="project" value="UniProtKB-KW"/>
</dbReference>
<dbReference type="RefSeq" id="XP_033573055.1">
    <property type="nucleotide sequence ID" value="XM_033722311.1"/>
</dbReference>
<dbReference type="InterPro" id="IPR018376">
    <property type="entry name" value="Enoyl-CoA_hyd/isom_CS"/>
</dbReference>
<dbReference type="OrthoDB" id="2018133at2759"/>
<evidence type="ECO:0000313" key="10">
    <source>
        <dbReference type="RefSeq" id="XP_033573055.1"/>
    </source>
</evidence>
<evidence type="ECO:0000256" key="1">
    <source>
        <dbReference type="ARBA" id="ARBA00004685"/>
    </source>
</evidence>
<accession>A0A6A6YB98</accession>
<keyword evidence="4" id="KW-0443">Lipid metabolism</keyword>
<gene>
    <name evidence="8 10" type="ORF">BDZ99DRAFT_480081</name>
</gene>
<evidence type="ECO:0000256" key="6">
    <source>
        <dbReference type="RuleBase" id="RU003707"/>
    </source>
</evidence>
<reference evidence="10" key="2">
    <citation type="submission" date="2020-04" db="EMBL/GenBank/DDBJ databases">
        <authorList>
            <consortium name="NCBI Genome Project"/>
        </authorList>
    </citation>
    <scope>NUCLEOTIDE SEQUENCE</scope>
    <source>
        <strain evidence="10">CBS 304.34</strain>
    </source>
</reference>
<protein>
    <submittedName>
        <fullName evidence="8 10">ClpP/crotonase</fullName>
    </submittedName>
</protein>
<evidence type="ECO:0000256" key="4">
    <source>
        <dbReference type="ARBA" id="ARBA00023098"/>
    </source>
</evidence>
<evidence type="ECO:0000256" key="7">
    <source>
        <dbReference type="SAM" id="MobiDB-lite"/>
    </source>
</evidence>
<dbReference type="Gene3D" id="3.90.226.10">
    <property type="entry name" value="2-enoyl-CoA Hydratase, Chain A, domain 1"/>
    <property type="match status" value="1"/>
</dbReference>
<organism evidence="8">
    <name type="scientific">Mytilinidion resinicola</name>
    <dbReference type="NCBI Taxonomy" id="574789"/>
    <lineage>
        <taxon>Eukaryota</taxon>
        <taxon>Fungi</taxon>
        <taxon>Dikarya</taxon>
        <taxon>Ascomycota</taxon>
        <taxon>Pezizomycotina</taxon>
        <taxon>Dothideomycetes</taxon>
        <taxon>Pleosporomycetidae</taxon>
        <taxon>Mytilinidiales</taxon>
        <taxon>Mytilinidiaceae</taxon>
        <taxon>Mytilinidion</taxon>
    </lineage>
</organism>
<dbReference type="InterPro" id="IPR029045">
    <property type="entry name" value="ClpP/crotonase-like_dom_sf"/>
</dbReference>
<feature type="region of interest" description="Disordered" evidence="7">
    <location>
        <begin position="41"/>
        <end position="89"/>
    </location>
</feature>
<comment type="similarity">
    <text evidence="2 6">Belongs to the enoyl-CoA hydratase/isomerase family.</text>
</comment>
<evidence type="ECO:0000256" key="2">
    <source>
        <dbReference type="ARBA" id="ARBA00005254"/>
    </source>
</evidence>
<proteinExistence type="inferred from homology"/>
<dbReference type="EMBL" id="MU003708">
    <property type="protein sequence ID" value="KAF2806091.1"/>
    <property type="molecule type" value="Genomic_DNA"/>
</dbReference>
<dbReference type="Pfam" id="PF00378">
    <property type="entry name" value="ECH_1"/>
    <property type="match status" value="1"/>
</dbReference>
<dbReference type="GO" id="GO:0006635">
    <property type="term" value="P:fatty acid beta-oxidation"/>
    <property type="evidence" value="ECO:0007669"/>
    <property type="project" value="TreeGrafter"/>
</dbReference>
<name>A0A6A6YB98_9PEZI</name>
<dbReference type="CDD" id="cd06558">
    <property type="entry name" value="crotonase-like"/>
    <property type="match status" value="1"/>
</dbReference>
<keyword evidence="5" id="KW-0456">Lyase</keyword>
<dbReference type="GeneID" id="54463204"/>
<dbReference type="PANTHER" id="PTHR11941:SF169">
    <property type="entry name" value="(7AS)-7A-METHYL-1,5-DIOXO-2,3,5,6,7,7A-HEXAHYDRO-1H-INDENE-CARBOXYL-COA HYDROLASE"/>
    <property type="match status" value="1"/>
</dbReference>
<keyword evidence="9" id="KW-1185">Reference proteome</keyword>
<dbReference type="PROSITE" id="PS00166">
    <property type="entry name" value="ENOYL_COA_HYDRATASE"/>
    <property type="match status" value="1"/>
</dbReference>
<sequence length="215" mass="24103">MPDLNRPSLASMASVVQVKLYPLHNQLSYCTCSQYDDGTSNPRRIPQGWHRQNYLEPPQGHEWNQRRPAPRARQGTARPSKKSRHRIGRRRRPIILRRRRLELREAFHGLQDITRLTSSSRAIIIAAVHGFAIGGGAEIALAADFVIGGPGARFRFPGVMLGYAVTGGISLRLVRLVGLLKAKELLLTDRWVDADEALKLGMVNEVSDEPKQRAM</sequence>